<sequence length="71" mass="8113">MNTSLLVRSCLNKDLIELIYLSKTNNISHRIITAETISNGILTGYCHQKKQVRRFLIEQILSVSPVQQKQA</sequence>
<reference evidence="1" key="1">
    <citation type="submission" date="2022-06" db="EMBL/GenBank/DDBJ databases">
        <title>Alkalicoccobacillus porphyridii sp. nov., isolated from a marine red alga, Porphyridium purpureum and reclassification of Shouchella plakortidis and Shouchella gibsonii as Alkalicoccobacillus plakortidis comb. nov. and Alkalicoccobacillus gibsonii comb. nov.</title>
        <authorList>
            <person name="Kim K.H."/>
            <person name="Lee J.K."/>
            <person name="Han D.M."/>
            <person name="Baek J.H."/>
            <person name="Jeon C.O."/>
        </authorList>
    </citation>
    <scope>NUCLEOTIDE SEQUENCE</scope>
    <source>
        <strain evidence="1">DSM 19153</strain>
    </source>
</reference>
<proteinExistence type="predicted"/>
<name>A0ABT0XNA0_9BACI</name>
<accession>A0ABT0XNA0</accession>
<dbReference type="EMBL" id="JAMQJY010000002">
    <property type="protein sequence ID" value="MCM2676724.1"/>
    <property type="molecule type" value="Genomic_DNA"/>
</dbReference>
<dbReference type="RefSeq" id="WP_251609692.1">
    <property type="nucleotide sequence ID" value="NZ_JAMQJY010000002.1"/>
</dbReference>
<keyword evidence="2" id="KW-1185">Reference proteome</keyword>
<evidence type="ECO:0000313" key="2">
    <source>
        <dbReference type="Proteomes" id="UP001203665"/>
    </source>
</evidence>
<evidence type="ECO:0000313" key="1">
    <source>
        <dbReference type="EMBL" id="MCM2676724.1"/>
    </source>
</evidence>
<dbReference type="Proteomes" id="UP001203665">
    <property type="component" value="Unassembled WGS sequence"/>
</dbReference>
<gene>
    <name evidence="1" type="ORF">NDM98_15465</name>
</gene>
<comment type="caution">
    <text evidence="1">The sequence shown here is derived from an EMBL/GenBank/DDBJ whole genome shotgun (WGS) entry which is preliminary data.</text>
</comment>
<organism evidence="1 2">
    <name type="scientific">Alkalicoccobacillus plakortidis</name>
    <dbReference type="NCBI Taxonomy" id="444060"/>
    <lineage>
        <taxon>Bacteria</taxon>
        <taxon>Bacillati</taxon>
        <taxon>Bacillota</taxon>
        <taxon>Bacilli</taxon>
        <taxon>Bacillales</taxon>
        <taxon>Bacillaceae</taxon>
        <taxon>Alkalicoccobacillus</taxon>
    </lineage>
</organism>
<protein>
    <submittedName>
        <fullName evidence="1">Uncharacterized protein</fullName>
    </submittedName>
</protein>